<comment type="subunit">
    <text evidence="14">Homohexamer.</text>
</comment>
<evidence type="ECO:0000256" key="5">
    <source>
        <dbReference type="ARBA" id="ARBA00022692"/>
    </source>
</evidence>
<evidence type="ECO:0000313" key="18">
    <source>
        <dbReference type="EMBL" id="AEG73840.1"/>
    </source>
</evidence>
<dbReference type="FunFam" id="3.40.50.300:FF:000352">
    <property type="entry name" value="ATP-dependent zinc metalloprotease FTSH 7, chloroplastic"/>
    <property type="match status" value="1"/>
</dbReference>
<evidence type="ECO:0000256" key="11">
    <source>
        <dbReference type="ARBA" id="ARBA00022989"/>
    </source>
</evidence>
<evidence type="ECO:0000256" key="15">
    <source>
        <dbReference type="RuleBase" id="RU003651"/>
    </source>
</evidence>
<feature type="binding site" evidence="14">
    <location>
        <position position="553"/>
    </location>
    <ligand>
        <name>Zn(2+)</name>
        <dbReference type="ChEBI" id="CHEBI:29105"/>
        <note>catalytic</note>
    </ligand>
</feature>
<feature type="compositionally biased region" description="Basic and acidic residues" evidence="16">
    <location>
        <begin position="21"/>
        <end position="33"/>
    </location>
</feature>
<comment type="similarity">
    <text evidence="14">In the central section; belongs to the AAA ATPase family.</text>
</comment>
<proteinExistence type="inferred from homology"/>
<dbReference type="SUPFAM" id="SSF140990">
    <property type="entry name" value="FtsH protease domain-like"/>
    <property type="match status" value="1"/>
</dbReference>
<feature type="active site" evidence="14">
    <location>
        <position position="550"/>
    </location>
</feature>
<evidence type="ECO:0000256" key="9">
    <source>
        <dbReference type="ARBA" id="ARBA00022833"/>
    </source>
</evidence>
<dbReference type="Proteomes" id="UP000007952">
    <property type="component" value="Chromosome"/>
</dbReference>
<evidence type="ECO:0000256" key="1">
    <source>
        <dbReference type="ARBA" id="ARBA00004370"/>
    </source>
</evidence>
<dbReference type="GO" id="GO:0004222">
    <property type="term" value="F:metalloendopeptidase activity"/>
    <property type="evidence" value="ECO:0007669"/>
    <property type="project" value="InterPro"/>
</dbReference>
<feature type="domain" description="AAA+ ATPase" evidence="17">
    <location>
        <begin position="320"/>
        <end position="458"/>
    </location>
</feature>
<dbReference type="InterPro" id="IPR000642">
    <property type="entry name" value="Peptidase_M41"/>
</dbReference>
<reference key="2">
    <citation type="submission" date="2011-05" db="EMBL/GenBank/DDBJ databases">
        <title>The Genome of Mycoplasma haemofelis Strain Ohio2, a pathogenic hemoplasma of the cat.</title>
        <authorList>
            <person name="Santos A.P."/>
            <person name="Guimaraes A.M.S."/>
            <person name="SanMiguel P.J."/>
            <person name="Martin S.W."/>
            <person name="Messick J.B."/>
        </authorList>
    </citation>
    <scope>NUCLEOTIDE SEQUENCE</scope>
    <source>
        <strain>Ohio2</strain>
    </source>
</reference>
<dbReference type="PANTHER" id="PTHR23076:SF97">
    <property type="entry name" value="ATP-DEPENDENT ZINC METALLOPROTEASE YME1L1"/>
    <property type="match status" value="1"/>
</dbReference>
<comment type="cofactor">
    <cofactor evidence="14">
        <name>Zn(2+)</name>
        <dbReference type="ChEBI" id="CHEBI:29105"/>
    </cofactor>
    <text evidence="14">Binds 1 zinc ion per subunit.</text>
</comment>
<dbReference type="GO" id="GO:0006508">
    <property type="term" value="P:proteolysis"/>
    <property type="evidence" value="ECO:0007669"/>
    <property type="project" value="UniProtKB-KW"/>
</dbReference>
<evidence type="ECO:0000256" key="10">
    <source>
        <dbReference type="ARBA" id="ARBA00022840"/>
    </source>
</evidence>
<comment type="subcellular location">
    <subcellularLocation>
        <location evidence="14">Cell membrane</location>
        <topology evidence="14">Multi-pass membrane protein</topology>
        <orientation evidence="14">Cytoplasmic side</orientation>
    </subcellularLocation>
    <subcellularLocation>
        <location evidence="1">Membrane</location>
    </subcellularLocation>
</comment>
<dbReference type="GO" id="GO:0016887">
    <property type="term" value="F:ATP hydrolysis activity"/>
    <property type="evidence" value="ECO:0007669"/>
    <property type="project" value="UniProtKB-UniRule"/>
</dbReference>
<sequence>MISHWRWILWLNLLSDLDNDSDSKGKKLSKDKLTNSNNKSGGEGAPVKTWFIRGVVFGTTITVLYLIFGYGSASHVIVKSVGCSGNSLTLTDSKGTTHTLPSEIGNKDTYSERISLDFTRTIYRITTITNDGKRISFNVHSQVGTESSSSSSHNYYSLPHGCTFKRDLKGCCNGGSDSCSCSSSGNSCCSSGGSCPSNCCGSGSSSNCSGCCFVNLVHYALTNPIDPNRTTPTSLFFSLLPTLLYLGFFLLMARSAAKSQSMGMYGGGSIFKIGQSLSKTTKSTVTFKDVAGIEEEKAELEEIVDYLKNPAKYNSMGARTPKGVILYGPPGTGKTLLAKAVSGEADVPFIEVSGSSFDDMFVGVGAKRVRELFAKAKKLSPCIIFIDEIDAVAAKRGNKYMGGGVNDQTINQLLSEMDGFNTMSGIVIMAATNKLDSIDEAILRPGRFDRHIQVNLPDIVERTAILKVHARNKNISSAVDLEDVARKTPGFSGAQLENLLNEATLMAVRNDKRVIGISEINEAIDRVIAGPAKKNRKISFNEKKQIAYHEAGHAIAGLYSKEGDVVEKITIIPRGKAAGYVMSAPEKQESFIKRKDEMLAMVLTTLAGRAAEEIFFGEDQVSSGASNDLFKATNLVRNMVTKLGMSKKLGLMQYEPSEGVENPYKTPYSEKYSEEIDKEINAIINEQYQQAKALIMANRDEFLLIVETLLLIETIDRKQIDFIHNNRKLPKEAQEMKERLIKARS</sequence>
<keyword evidence="12 14" id="KW-0482">Metalloprotease</keyword>
<dbReference type="InterPro" id="IPR037219">
    <property type="entry name" value="Peptidase_M41-like"/>
</dbReference>
<feature type="binding site" evidence="14">
    <location>
        <position position="628"/>
    </location>
    <ligand>
        <name>Zn(2+)</name>
        <dbReference type="ChEBI" id="CHEBI:29105"/>
        <note>catalytic</note>
    </ligand>
</feature>
<dbReference type="SMART" id="SM00382">
    <property type="entry name" value="AAA"/>
    <property type="match status" value="1"/>
</dbReference>
<dbReference type="Gene3D" id="3.40.50.300">
    <property type="entry name" value="P-loop containing nucleotide triphosphate hydrolases"/>
    <property type="match status" value="1"/>
</dbReference>
<accession>F6FHS6</accession>
<feature type="transmembrane region" description="Helical" evidence="14">
    <location>
        <begin position="50"/>
        <end position="70"/>
    </location>
</feature>
<evidence type="ECO:0000313" key="19">
    <source>
        <dbReference type="Proteomes" id="UP000007952"/>
    </source>
</evidence>
<keyword evidence="5 14" id="KW-0812">Transmembrane</keyword>
<dbReference type="FunFam" id="1.10.8.60:FF:000001">
    <property type="entry name" value="ATP-dependent zinc metalloprotease FtsH"/>
    <property type="match status" value="1"/>
</dbReference>
<dbReference type="Gene3D" id="1.20.58.760">
    <property type="entry name" value="Peptidase M41"/>
    <property type="match status" value="1"/>
</dbReference>
<dbReference type="Pfam" id="PF00004">
    <property type="entry name" value="AAA"/>
    <property type="match status" value="1"/>
</dbReference>
<evidence type="ECO:0000256" key="7">
    <source>
        <dbReference type="ARBA" id="ARBA00022741"/>
    </source>
</evidence>
<comment type="similarity">
    <text evidence="2 14">In the C-terminal section; belongs to the peptidase M41 family.</text>
</comment>
<dbReference type="SUPFAM" id="SSF52540">
    <property type="entry name" value="P-loop containing nucleoside triphosphate hydrolases"/>
    <property type="match status" value="1"/>
</dbReference>
<dbReference type="HAMAP" id="MF_01458">
    <property type="entry name" value="FtsH"/>
    <property type="match status" value="1"/>
</dbReference>
<dbReference type="PROSITE" id="PS00674">
    <property type="entry name" value="AAA"/>
    <property type="match status" value="1"/>
</dbReference>
<keyword evidence="10 14" id="KW-0067">ATP-binding</keyword>
<dbReference type="Pfam" id="PF01434">
    <property type="entry name" value="Peptidase_M41"/>
    <property type="match status" value="1"/>
</dbReference>
<dbReference type="AlphaFoldDB" id="F6FHS6"/>
<dbReference type="InterPro" id="IPR003960">
    <property type="entry name" value="ATPase_AAA_CS"/>
</dbReference>
<organism evidence="18 19">
    <name type="scientific">Mycoplasma haemofelis (strain Ohio2)</name>
    <dbReference type="NCBI Taxonomy" id="859194"/>
    <lineage>
        <taxon>Bacteria</taxon>
        <taxon>Bacillati</taxon>
        <taxon>Mycoplasmatota</taxon>
        <taxon>Mollicutes</taxon>
        <taxon>Mycoplasmataceae</taxon>
        <taxon>Mycoplasma</taxon>
    </lineage>
</organism>
<evidence type="ECO:0000256" key="8">
    <source>
        <dbReference type="ARBA" id="ARBA00022801"/>
    </source>
</evidence>
<dbReference type="GO" id="GO:0008270">
    <property type="term" value="F:zinc ion binding"/>
    <property type="evidence" value="ECO:0007669"/>
    <property type="project" value="UniProtKB-UniRule"/>
</dbReference>
<dbReference type="InterPro" id="IPR027417">
    <property type="entry name" value="P-loop_NTPase"/>
</dbReference>
<reference evidence="18 19" key="1">
    <citation type="journal article" date="2011" name="J. Bacteriol.">
        <title>Complete genome sequences of two hemotropic Mycoplasmas, Mycoplasma haemofelis strain Ohio2 and Mycoplasma suis strain Illinois.</title>
        <authorList>
            <person name="Messick J.B."/>
            <person name="Santos A.P."/>
            <person name="Guimaraes A.M."/>
        </authorList>
    </citation>
    <scope>NUCLEOTIDE SEQUENCE [LARGE SCALE GENOMIC DNA]</scope>
    <source>
        <strain evidence="18 19">Ohio2</strain>
    </source>
</reference>
<dbReference type="BioCyc" id="MHAE859194:G1GR7-1613-MONOMER"/>
<evidence type="ECO:0000256" key="12">
    <source>
        <dbReference type="ARBA" id="ARBA00023049"/>
    </source>
</evidence>
<protein>
    <recommendedName>
        <fullName evidence="14">ATP-dependent zinc metalloprotease FtsH</fullName>
        <ecNumber evidence="14">3.4.24.-</ecNumber>
    </recommendedName>
</protein>
<dbReference type="NCBIfam" id="TIGR01241">
    <property type="entry name" value="FtsH_fam"/>
    <property type="match status" value="1"/>
</dbReference>
<evidence type="ECO:0000256" key="4">
    <source>
        <dbReference type="ARBA" id="ARBA00022670"/>
    </source>
</evidence>
<feature type="binding site" evidence="14">
    <location>
        <begin position="328"/>
        <end position="335"/>
    </location>
    <ligand>
        <name>ATP</name>
        <dbReference type="ChEBI" id="CHEBI:30616"/>
    </ligand>
</feature>
<dbReference type="GO" id="GO:0030163">
    <property type="term" value="P:protein catabolic process"/>
    <property type="evidence" value="ECO:0007669"/>
    <property type="project" value="UniProtKB-UniRule"/>
</dbReference>
<dbReference type="HOGENOM" id="CLU_000688_17_0_14"/>
<keyword evidence="11 14" id="KW-1133">Transmembrane helix</keyword>
<keyword evidence="13 14" id="KW-0472">Membrane</keyword>
<keyword evidence="18" id="KW-0132">Cell division</keyword>
<evidence type="ECO:0000256" key="2">
    <source>
        <dbReference type="ARBA" id="ARBA00010044"/>
    </source>
</evidence>
<name>F6FHS6_MYCHI</name>
<comment type="similarity">
    <text evidence="15">Belongs to the AAA ATPase family.</text>
</comment>
<dbReference type="InterPro" id="IPR003593">
    <property type="entry name" value="AAA+_ATPase"/>
</dbReference>
<feature type="binding site" evidence="14">
    <location>
        <position position="549"/>
    </location>
    <ligand>
        <name>Zn(2+)</name>
        <dbReference type="ChEBI" id="CHEBI:29105"/>
        <note>catalytic</note>
    </ligand>
</feature>
<evidence type="ECO:0000256" key="6">
    <source>
        <dbReference type="ARBA" id="ARBA00022723"/>
    </source>
</evidence>
<dbReference type="eggNOG" id="COG0465">
    <property type="taxonomic scope" value="Bacteria"/>
</dbReference>
<dbReference type="PANTHER" id="PTHR23076">
    <property type="entry name" value="METALLOPROTEASE M41 FTSH"/>
    <property type="match status" value="1"/>
</dbReference>
<evidence type="ECO:0000256" key="13">
    <source>
        <dbReference type="ARBA" id="ARBA00023136"/>
    </source>
</evidence>
<dbReference type="InterPro" id="IPR041569">
    <property type="entry name" value="AAA_lid_3"/>
</dbReference>
<keyword evidence="8 14" id="KW-0378">Hydrolase</keyword>
<feature type="region of interest" description="Disordered" evidence="16">
    <location>
        <begin position="20"/>
        <end position="43"/>
    </location>
</feature>
<dbReference type="InterPro" id="IPR005936">
    <property type="entry name" value="FtsH"/>
</dbReference>
<dbReference type="InterPro" id="IPR003959">
    <property type="entry name" value="ATPase_AAA_core"/>
</dbReference>
<dbReference type="GO" id="GO:0005737">
    <property type="term" value="C:cytoplasm"/>
    <property type="evidence" value="ECO:0007669"/>
    <property type="project" value="UniProtKB-ARBA"/>
</dbReference>
<keyword evidence="9 14" id="KW-0862">Zinc</keyword>
<dbReference type="STRING" id="859194.MHF_1610"/>
<keyword evidence="7 14" id="KW-0547">Nucleotide-binding</keyword>
<gene>
    <name evidence="14 18" type="primary">ftsH</name>
    <name evidence="18" type="ordered locus">MHF_1610</name>
</gene>
<dbReference type="EC" id="3.4.24.-" evidence="14"/>
<dbReference type="Gene3D" id="1.10.8.60">
    <property type="match status" value="1"/>
</dbReference>
<comment type="function">
    <text evidence="14">Acts as a processive, ATP-dependent zinc metallopeptidase for both cytoplasmic and membrane proteins. Plays a role in the quality control of integral membrane proteins.</text>
</comment>
<evidence type="ECO:0000259" key="17">
    <source>
        <dbReference type="SMART" id="SM00382"/>
    </source>
</evidence>
<dbReference type="GO" id="GO:0051301">
    <property type="term" value="P:cell division"/>
    <property type="evidence" value="ECO:0007669"/>
    <property type="project" value="UniProtKB-KW"/>
</dbReference>
<keyword evidence="6 14" id="KW-0479">Metal-binding</keyword>
<dbReference type="FunFam" id="1.20.58.760:FF:000001">
    <property type="entry name" value="ATP-dependent zinc metalloprotease FtsH"/>
    <property type="match status" value="1"/>
</dbReference>
<dbReference type="Pfam" id="PF17862">
    <property type="entry name" value="AAA_lid_3"/>
    <property type="match status" value="1"/>
</dbReference>
<dbReference type="GO" id="GO:0005524">
    <property type="term" value="F:ATP binding"/>
    <property type="evidence" value="ECO:0007669"/>
    <property type="project" value="UniProtKB-UniRule"/>
</dbReference>
<dbReference type="CDD" id="cd19501">
    <property type="entry name" value="RecA-like_FtsH"/>
    <property type="match status" value="1"/>
</dbReference>
<dbReference type="EMBL" id="CP002808">
    <property type="protein sequence ID" value="AEG73840.1"/>
    <property type="molecule type" value="Genomic_DNA"/>
</dbReference>
<feature type="transmembrane region" description="Helical" evidence="14">
    <location>
        <begin position="235"/>
        <end position="253"/>
    </location>
</feature>
<dbReference type="GO" id="GO:0005886">
    <property type="term" value="C:plasma membrane"/>
    <property type="evidence" value="ECO:0007669"/>
    <property type="project" value="UniProtKB-SubCell"/>
</dbReference>
<keyword evidence="4 14" id="KW-0645">Protease</keyword>
<dbReference type="KEGG" id="mhf:MHF_1610"/>
<keyword evidence="18" id="KW-0131">Cell cycle</keyword>
<evidence type="ECO:0000256" key="16">
    <source>
        <dbReference type="SAM" id="MobiDB-lite"/>
    </source>
</evidence>
<evidence type="ECO:0000256" key="14">
    <source>
        <dbReference type="HAMAP-Rule" id="MF_01458"/>
    </source>
</evidence>
<dbReference type="GO" id="GO:0004176">
    <property type="term" value="F:ATP-dependent peptidase activity"/>
    <property type="evidence" value="ECO:0007669"/>
    <property type="project" value="InterPro"/>
</dbReference>
<evidence type="ECO:0000256" key="3">
    <source>
        <dbReference type="ARBA" id="ARBA00022475"/>
    </source>
</evidence>
<keyword evidence="3 14" id="KW-1003">Cell membrane</keyword>